<dbReference type="GO" id="GO:0000781">
    <property type="term" value="C:chromosome, telomeric region"/>
    <property type="evidence" value="ECO:0007669"/>
    <property type="project" value="TreeGrafter"/>
</dbReference>
<dbReference type="InterPro" id="IPR012340">
    <property type="entry name" value="NA-bd_OB-fold"/>
</dbReference>
<accession>A0A5C3NFH5</accession>
<dbReference type="GO" id="GO:0006289">
    <property type="term" value="P:nucleotide-excision repair"/>
    <property type="evidence" value="ECO:0007669"/>
    <property type="project" value="TreeGrafter"/>
</dbReference>
<dbReference type="GO" id="GO:0006260">
    <property type="term" value="P:DNA replication"/>
    <property type="evidence" value="ECO:0007669"/>
    <property type="project" value="TreeGrafter"/>
</dbReference>
<keyword evidence="3" id="KW-0539">Nucleus</keyword>
<evidence type="ECO:0008006" key="6">
    <source>
        <dbReference type="Google" id="ProtNLM"/>
    </source>
</evidence>
<dbReference type="GO" id="GO:0000724">
    <property type="term" value="P:double-strand break repair via homologous recombination"/>
    <property type="evidence" value="ECO:0007669"/>
    <property type="project" value="TreeGrafter"/>
</dbReference>
<dbReference type="OrthoDB" id="25571at2759"/>
<dbReference type="GO" id="GO:0035861">
    <property type="term" value="C:site of double-strand break"/>
    <property type="evidence" value="ECO:0007669"/>
    <property type="project" value="TreeGrafter"/>
</dbReference>
<keyword evidence="5" id="KW-1185">Reference proteome</keyword>
<dbReference type="Gene3D" id="2.40.50.140">
    <property type="entry name" value="Nucleic acid-binding proteins"/>
    <property type="match status" value="1"/>
</dbReference>
<proteinExistence type="predicted"/>
<dbReference type="STRING" id="5364.A0A5C3NFH5"/>
<dbReference type="Proteomes" id="UP000305948">
    <property type="component" value="Unassembled WGS sequence"/>
</dbReference>
<dbReference type="SUPFAM" id="SSF50249">
    <property type="entry name" value="Nucleic acid-binding proteins"/>
    <property type="match status" value="1"/>
</dbReference>
<dbReference type="GO" id="GO:0003697">
    <property type="term" value="F:single-stranded DNA binding"/>
    <property type="evidence" value="ECO:0007669"/>
    <property type="project" value="TreeGrafter"/>
</dbReference>
<organism evidence="4 5">
    <name type="scientific">Heliocybe sulcata</name>
    <dbReference type="NCBI Taxonomy" id="5364"/>
    <lineage>
        <taxon>Eukaryota</taxon>
        <taxon>Fungi</taxon>
        <taxon>Dikarya</taxon>
        <taxon>Basidiomycota</taxon>
        <taxon>Agaricomycotina</taxon>
        <taxon>Agaricomycetes</taxon>
        <taxon>Gloeophyllales</taxon>
        <taxon>Gloeophyllaceae</taxon>
        <taxon>Heliocybe</taxon>
    </lineage>
</organism>
<evidence type="ECO:0000313" key="4">
    <source>
        <dbReference type="EMBL" id="TFK54788.1"/>
    </source>
</evidence>
<protein>
    <recommendedName>
        <fullName evidence="6">Nucleic acid-binding protein</fullName>
    </recommendedName>
</protein>
<dbReference type="PANTHER" id="PTHR13989">
    <property type="entry name" value="REPLICATION PROTEIN A-RELATED"/>
    <property type="match status" value="1"/>
</dbReference>
<feature type="non-terminal residue" evidence="4">
    <location>
        <position position="184"/>
    </location>
</feature>
<name>A0A5C3NFH5_9AGAM</name>
<dbReference type="EMBL" id="ML213505">
    <property type="protein sequence ID" value="TFK54788.1"/>
    <property type="molecule type" value="Genomic_DNA"/>
</dbReference>
<gene>
    <name evidence="4" type="ORF">OE88DRAFT_1723300</name>
</gene>
<dbReference type="AlphaFoldDB" id="A0A5C3NFH5"/>
<sequence>MSGEASSVDGDFTSVADILPKEGLGQYAVRPVTIRQVLSATQAHSQARFKIEGIEVVNVAIVAHLVDMDTDHHRSNVFHLEDLGRGWRITARQWDDDIPGTDEDPHGVDDITVHSHVKVVGIIKEYNGKKSIAVKHIRRIPAGSLEAYHHLLQSVYITLQYRKGPPVSGVVPAFLNTFIHSTSS</sequence>
<dbReference type="PANTHER" id="PTHR13989:SF16">
    <property type="entry name" value="REPLICATION PROTEIN A2"/>
    <property type="match status" value="1"/>
</dbReference>
<dbReference type="InterPro" id="IPR040260">
    <property type="entry name" value="RFA2-like"/>
</dbReference>
<comment type="subcellular location">
    <subcellularLocation>
        <location evidence="1">Nucleus</location>
    </subcellularLocation>
</comment>
<reference evidence="4 5" key="1">
    <citation type="journal article" date="2019" name="Nat. Ecol. Evol.">
        <title>Megaphylogeny resolves global patterns of mushroom evolution.</title>
        <authorList>
            <person name="Varga T."/>
            <person name="Krizsan K."/>
            <person name="Foldi C."/>
            <person name="Dima B."/>
            <person name="Sanchez-Garcia M."/>
            <person name="Sanchez-Ramirez S."/>
            <person name="Szollosi G.J."/>
            <person name="Szarkandi J.G."/>
            <person name="Papp V."/>
            <person name="Albert L."/>
            <person name="Andreopoulos W."/>
            <person name="Angelini C."/>
            <person name="Antonin V."/>
            <person name="Barry K.W."/>
            <person name="Bougher N.L."/>
            <person name="Buchanan P."/>
            <person name="Buyck B."/>
            <person name="Bense V."/>
            <person name="Catcheside P."/>
            <person name="Chovatia M."/>
            <person name="Cooper J."/>
            <person name="Damon W."/>
            <person name="Desjardin D."/>
            <person name="Finy P."/>
            <person name="Geml J."/>
            <person name="Haridas S."/>
            <person name="Hughes K."/>
            <person name="Justo A."/>
            <person name="Karasinski D."/>
            <person name="Kautmanova I."/>
            <person name="Kiss B."/>
            <person name="Kocsube S."/>
            <person name="Kotiranta H."/>
            <person name="LaButti K.M."/>
            <person name="Lechner B.E."/>
            <person name="Liimatainen K."/>
            <person name="Lipzen A."/>
            <person name="Lukacs Z."/>
            <person name="Mihaltcheva S."/>
            <person name="Morgado L.N."/>
            <person name="Niskanen T."/>
            <person name="Noordeloos M.E."/>
            <person name="Ohm R.A."/>
            <person name="Ortiz-Santana B."/>
            <person name="Ovrebo C."/>
            <person name="Racz N."/>
            <person name="Riley R."/>
            <person name="Savchenko A."/>
            <person name="Shiryaev A."/>
            <person name="Soop K."/>
            <person name="Spirin V."/>
            <person name="Szebenyi C."/>
            <person name="Tomsovsky M."/>
            <person name="Tulloss R.E."/>
            <person name="Uehling J."/>
            <person name="Grigoriev I.V."/>
            <person name="Vagvolgyi C."/>
            <person name="Papp T."/>
            <person name="Martin F.M."/>
            <person name="Miettinen O."/>
            <person name="Hibbett D.S."/>
            <person name="Nagy L.G."/>
        </authorList>
    </citation>
    <scope>NUCLEOTIDE SEQUENCE [LARGE SCALE GENOMIC DNA]</scope>
    <source>
        <strain evidence="4 5">OMC1185</strain>
    </source>
</reference>
<dbReference type="GO" id="GO:0005662">
    <property type="term" value="C:DNA replication factor A complex"/>
    <property type="evidence" value="ECO:0007669"/>
    <property type="project" value="TreeGrafter"/>
</dbReference>
<evidence type="ECO:0000313" key="5">
    <source>
        <dbReference type="Proteomes" id="UP000305948"/>
    </source>
</evidence>
<evidence type="ECO:0000256" key="1">
    <source>
        <dbReference type="ARBA" id="ARBA00004123"/>
    </source>
</evidence>
<keyword evidence="2" id="KW-0238">DNA-binding</keyword>
<evidence type="ECO:0000256" key="2">
    <source>
        <dbReference type="ARBA" id="ARBA00023125"/>
    </source>
</evidence>
<evidence type="ECO:0000256" key="3">
    <source>
        <dbReference type="ARBA" id="ARBA00023242"/>
    </source>
</evidence>